<organism evidence="2 3">
    <name type="scientific">Nyctereutes procyonoides</name>
    <name type="common">Raccoon dog</name>
    <name type="synonym">Canis procyonoides</name>
    <dbReference type="NCBI Taxonomy" id="34880"/>
    <lineage>
        <taxon>Eukaryota</taxon>
        <taxon>Metazoa</taxon>
        <taxon>Chordata</taxon>
        <taxon>Craniata</taxon>
        <taxon>Vertebrata</taxon>
        <taxon>Euteleostomi</taxon>
        <taxon>Mammalia</taxon>
        <taxon>Eutheria</taxon>
        <taxon>Laurasiatheria</taxon>
        <taxon>Carnivora</taxon>
        <taxon>Caniformia</taxon>
        <taxon>Canidae</taxon>
        <taxon>Nyctereutes</taxon>
    </lineage>
</organism>
<name>A0A811YKU2_NYCPR</name>
<evidence type="ECO:0000256" key="1">
    <source>
        <dbReference type="SAM" id="MobiDB-lite"/>
    </source>
</evidence>
<feature type="compositionally biased region" description="Basic and acidic residues" evidence="1">
    <location>
        <begin position="56"/>
        <end position="74"/>
    </location>
</feature>
<feature type="compositionally biased region" description="Basic residues" evidence="1">
    <location>
        <begin position="295"/>
        <end position="306"/>
    </location>
</feature>
<feature type="compositionally biased region" description="Basic residues" evidence="1">
    <location>
        <begin position="75"/>
        <end position="94"/>
    </location>
</feature>
<feature type="compositionally biased region" description="Basic residues" evidence="1">
    <location>
        <begin position="9"/>
        <end position="19"/>
    </location>
</feature>
<dbReference type="Proteomes" id="UP000645828">
    <property type="component" value="Unassembled WGS sequence"/>
</dbReference>
<feature type="compositionally biased region" description="Pro residues" evidence="1">
    <location>
        <begin position="283"/>
        <end position="294"/>
    </location>
</feature>
<keyword evidence="3" id="KW-1185">Reference proteome</keyword>
<comment type="caution">
    <text evidence="2">The sequence shown here is derived from an EMBL/GenBank/DDBJ whole genome shotgun (WGS) entry which is preliminary data.</text>
</comment>
<accession>A0A811YKU2</accession>
<gene>
    <name evidence="2" type="ORF">NYPRO_LOCUS10814</name>
</gene>
<feature type="compositionally biased region" description="Low complexity" evidence="1">
    <location>
        <begin position="260"/>
        <end position="282"/>
    </location>
</feature>
<protein>
    <submittedName>
        <fullName evidence="2">(raccoon dog) hypothetical protein</fullName>
    </submittedName>
</protein>
<proteinExistence type="predicted"/>
<evidence type="ECO:0000313" key="2">
    <source>
        <dbReference type="EMBL" id="CAD7678016.1"/>
    </source>
</evidence>
<dbReference type="EMBL" id="CAJHUB010000680">
    <property type="protein sequence ID" value="CAD7678016.1"/>
    <property type="molecule type" value="Genomic_DNA"/>
</dbReference>
<reference evidence="2" key="1">
    <citation type="submission" date="2020-12" db="EMBL/GenBank/DDBJ databases">
        <authorList>
            <consortium name="Molecular Ecology Group"/>
        </authorList>
    </citation>
    <scope>NUCLEOTIDE SEQUENCE</scope>
    <source>
        <strain evidence="2">TBG_1078</strain>
    </source>
</reference>
<feature type="compositionally biased region" description="Low complexity" evidence="1">
    <location>
        <begin position="204"/>
        <end position="214"/>
    </location>
</feature>
<feature type="region of interest" description="Disordered" evidence="1">
    <location>
        <begin position="1"/>
        <end position="306"/>
    </location>
</feature>
<dbReference type="AlphaFoldDB" id="A0A811YKU2"/>
<evidence type="ECO:0000313" key="3">
    <source>
        <dbReference type="Proteomes" id="UP000645828"/>
    </source>
</evidence>
<sequence>MEKDGRPGAIRRKTMKRYQKTVGELGSEGLRSQGIRRLNREASGAKGHVGGGDEGAEPRRGGRQDGAARMERTAKGRRRLGTAGRRSRGHRPGHAPHGPEQRAAPGERGAVARRHPEGALHGRPHRPSAGPGPGSDRERASGGRRRRPLPAGPGAQGDGEDPERLTFRPARPPPPPVGPRSSLSCWNKTALPGSAPSRPGPPHIAIAATATTAAEEPVRHRGSATGPKRPASMRSRPSPKGTPASRRYLRSTGLRPRGPAPGLLSPPHSSLAPPLSKAKPRPFQTPRPTPPPRSKPLRRRSGSSAY</sequence>